<dbReference type="Proteomes" id="UP000010121">
    <property type="component" value="Unassembled WGS sequence"/>
</dbReference>
<protein>
    <submittedName>
        <fullName evidence="1">Uncharacterized protein</fullName>
    </submittedName>
</protein>
<organism evidence="1 2">
    <name type="scientific">Rhodobacter ferrooxidans</name>
    <dbReference type="NCBI Taxonomy" id="371731"/>
    <lineage>
        <taxon>Bacteria</taxon>
        <taxon>Pseudomonadati</taxon>
        <taxon>Pseudomonadota</taxon>
        <taxon>Alphaproteobacteria</taxon>
        <taxon>Rhodobacterales</taxon>
        <taxon>Rhodobacter group</taxon>
        <taxon>Rhodobacter</taxon>
    </lineage>
</organism>
<dbReference type="AlphaFoldDB" id="C8RZ12"/>
<dbReference type="EMBL" id="ACYY01000005">
    <property type="protein sequence ID" value="EEW25969.1"/>
    <property type="molecule type" value="Genomic_DNA"/>
</dbReference>
<evidence type="ECO:0000313" key="2">
    <source>
        <dbReference type="Proteomes" id="UP000010121"/>
    </source>
</evidence>
<gene>
    <name evidence="1" type="ORF">Rsw2DRAFT_1040</name>
</gene>
<accession>C8RZ12</accession>
<evidence type="ECO:0000313" key="1">
    <source>
        <dbReference type="EMBL" id="EEW25969.1"/>
    </source>
</evidence>
<sequence>MNMTWLVRMARWARHPPSWGRVKLVAGVVAACLVLVVLEKFIGWPDWLAVNRLPRH</sequence>
<name>C8RZ12_9RHOB</name>
<reference evidence="1 2" key="1">
    <citation type="submission" date="2009-08" db="EMBL/GenBank/DDBJ databases">
        <title>The draft genome of Rhodobacter sp. SW2.</title>
        <authorList>
            <consortium name="US DOE Joint Genome Institute (JGI-PGF)"/>
            <person name="Lucas S."/>
            <person name="Copeland A."/>
            <person name="Lapidus A."/>
            <person name="Glavina del Rio T."/>
            <person name="Tice H."/>
            <person name="Bruce D."/>
            <person name="Goodwin L."/>
            <person name="Pitluck S."/>
            <person name="Larimer F."/>
            <person name="Land M.L."/>
            <person name="Hauser L."/>
            <person name="Emerson D."/>
        </authorList>
    </citation>
    <scope>NUCLEOTIDE SEQUENCE [LARGE SCALE GENOMIC DNA]</scope>
    <source>
        <strain evidence="1 2">SW2</strain>
    </source>
</reference>
<comment type="caution">
    <text evidence="1">The sequence shown here is derived from an EMBL/GenBank/DDBJ whole genome shotgun (WGS) entry which is preliminary data.</text>
</comment>
<proteinExistence type="predicted"/>
<dbReference type="eggNOG" id="ENOG5033BNM">
    <property type="taxonomic scope" value="Bacteria"/>
</dbReference>
<dbReference type="STRING" id="371731.Rsw2DRAFT_1040"/>
<keyword evidence="2" id="KW-1185">Reference proteome</keyword>
<dbReference type="RefSeq" id="WP_008028756.1">
    <property type="nucleotide sequence ID" value="NZ_ACYY01000005.1"/>
</dbReference>